<dbReference type="EMBL" id="CP025938">
    <property type="protein sequence ID" value="AUS06858.1"/>
    <property type="molecule type" value="Genomic_DNA"/>
</dbReference>
<keyword evidence="1" id="KW-0812">Transmembrane</keyword>
<sequence length="194" mass="22506">MNAAFIQLSSILKTIDFFQFLKVRYAGNIPYQNILIVGLILGWFTYLGLERNWIPIKLIISFTITVSAIITFWFKKFYKNNLGFYWSFFHNIGIGLIFAFLFLKSNDLLSSKPIVYNNYRITDVRFVHGITSRGSRTSPMKPIISIDFKGTNKNFTLSPVDSKNITIRNAYIGVKEGFWNYDVIKSIDIARKQK</sequence>
<dbReference type="RefSeq" id="WP_102996781.1">
    <property type="nucleotide sequence ID" value="NZ_CP025938.1"/>
</dbReference>
<protein>
    <submittedName>
        <fullName evidence="2">Uncharacterized protein</fullName>
    </submittedName>
</protein>
<proteinExistence type="predicted"/>
<keyword evidence="1" id="KW-1133">Transmembrane helix</keyword>
<organism evidence="2 3">
    <name type="scientific">Pseudotamlana carrageenivorans</name>
    <dbReference type="NCBI Taxonomy" id="2069432"/>
    <lineage>
        <taxon>Bacteria</taxon>
        <taxon>Pseudomonadati</taxon>
        <taxon>Bacteroidota</taxon>
        <taxon>Flavobacteriia</taxon>
        <taxon>Flavobacteriales</taxon>
        <taxon>Flavobacteriaceae</taxon>
        <taxon>Pseudotamlana</taxon>
    </lineage>
</organism>
<dbReference type="OrthoDB" id="798330at2"/>
<dbReference type="KEGG" id="taj:C1A40_16030"/>
<evidence type="ECO:0000313" key="3">
    <source>
        <dbReference type="Proteomes" id="UP000236592"/>
    </source>
</evidence>
<feature type="transmembrane region" description="Helical" evidence="1">
    <location>
        <begin position="29"/>
        <end position="49"/>
    </location>
</feature>
<keyword evidence="1" id="KW-0472">Membrane</keyword>
<evidence type="ECO:0000313" key="2">
    <source>
        <dbReference type="EMBL" id="AUS06858.1"/>
    </source>
</evidence>
<reference evidence="3" key="1">
    <citation type="submission" date="2018-01" db="EMBL/GenBank/DDBJ databases">
        <title>Complete genome of Tamlana sp. UJ94.</title>
        <authorList>
            <person name="Jung J."/>
            <person name="Chung D."/>
            <person name="Bae S.S."/>
            <person name="Baek K."/>
        </authorList>
    </citation>
    <scope>NUCLEOTIDE SEQUENCE [LARGE SCALE GENOMIC DNA]</scope>
    <source>
        <strain evidence="3">UJ94</strain>
    </source>
</reference>
<evidence type="ECO:0000256" key="1">
    <source>
        <dbReference type="SAM" id="Phobius"/>
    </source>
</evidence>
<name>A0A2I7SLS6_9FLAO</name>
<keyword evidence="3" id="KW-1185">Reference proteome</keyword>
<feature type="transmembrane region" description="Helical" evidence="1">
    <location>
        <begin position="86"/>
        <end position="103"/>
    </location>
</feature>
<dbReference type="AlphaFoldDB" id="A0A2I7SLS6"/>
<gene>
    <name evidence="2" type="ORF">C1A40_16030</name>
</gene>
<dbReference type="Proteomes" id="UP000236592">
    <property type="component" value="Chromosome"/>
</dbReference>
<accession>A0A2I7SLS6</accession>
<feature type="transmembrane region" description="Helical" evidence="1">
    <location>
        <begin position="56"/>
        <end position="74"/>
    </location>
</feature>